<feature type="domain" description="Solute-binding protein family 3/N-terminal" evidence="3">
    <location>
        <begin position="25"/>
        <end position="256"/>
    </location>
</feature>
<dbReference type="EMBL" id="CP008849">
    <property type="protein sequence ID" value="AIF97686.1"/>
    <property type="molecule type" value="Genomic_DNA"/>
</dbReference>
<dbReference type="Pfam" id="PF00497">
    <property type="entry name" value="SBP_bac_3"/>
    <property type="match status" value="1"/>
</dbReference>
<protein>
    <submittedName>
        <fullName evidence="4">ABC transporter substrate-binding protein</fullName>
    </submittedName>
</protein>
<evidence type="ECO:0000256" key="2">
    <source>
        <dbReference type="ARBA" id="ARBA00022729"/>
    </source>
</evidence>
<keyword evidence="5" id="KW-1185">Reference proteome</keyword>
<dbReference type="AlphaFoldDB" id="A0A075NW21"/>
<reference evidence="4 5" key="1">
    <citation type="submission" date="2014-06" db="EMBL/GenBank/DDBJ databases">
        <title>Genomes of Alteromonas australica, a world apart.</title>
        <authorList>
            <person name="Gonzaga A."/>
            <person name="Lopez-Perez M."/>
            <person name="Rodriguez-Valera F."/>
        </authorList>
    </citation>
    <scope>NUCLEOTIDE SEQUENCE [LARGE SCALE GENOMIC DNA]</scope>
    <source>
        <strain evidence="4 5">H 17</strain>
    </source>
</reference>
<proteinExistence type="inferred from homology"/>
<keyword evidence="2" id="KW-0732">Signal</keyword>
<accession>A0A075NW21</accession>
<comment type="similarity">
    <text evidence="1">Belongs to the bacterial solute-binding protein 3 family.</text>
</comment>
<name>A0A075NW21_9ALTE</name>
<evidence type="ECO:0000313" key="5">
    <source>
        <dbReference type="Proteomes" id="UP000056090"/>
    </source>
</evidence>
<dbReference type="PANTHER" id="PTHR35936:SF25">
    <property type="entry name" value="ABC TRANSPORTER SUBSTRATE-BINDING PROTEIN"/>
    <property type="match status" value="1"/>
</dbReference>
<dbReference type="SMART" id="SM00062">
    <property type="entry name" value="PBPb"/>
    <property type="match status" value="1"/>
</dbReference>
<gene>
    <name evidence="4" type="ORF">EP13_02690</name>
</gene>
<dbReference type="Proteomes" id="UP000056090">
    <property type="component" value="Chromosome"/>
</dbReference>
<sequence length="265" mass="30163">MRFLITLTLLCALVPLPSFGHAWLKLKIATTEYAPYTSTEMQHDGYINHIIADAFLETGVVVEFVSMSWEDALEAAKSGEYDAVSYGNFVRAREDEFFHSEPITAESLVFYVNKNAGPENWRELSDLSEHKMGVTDGYLYNDELASYIQAGSNIVKNSDDDTNLRALIQGDIDVFPIDELTGWYLLERDYSNAERNKVMAIKPFISTVTTHLLIPKGQSDSQLILALFNKGLESLTLEGKLTRFKRLLKEGYYQHPQKKVNFDRR</sequence>
<evidence type="ECO:0000259" key="3">
    <source>
        <dbReference type="SMART" id="SM00062"/>
    </source>
</evidence>
<dbReference type="SUPFAM" id="SSF53850">
    <property type="entry name" value="Periplasmic binding protein-like II"/>
    <property type="match status" value="1"/>
</dbReference>
<dbReference type="eggNOG" id="COG0834">
    <property type="taxonomic scope" value="Bacteria"/>
</dbReference>
<dbReference type="GeneID" id="78253850"/>
<dbReference type="RefSeq" id="WP_044055868.1">
    <property type="nucleotide sequence ID" value="NZ_CAJXAX010000020.1"/>
</dbReference>
<organism evidence="4 5">
    <name type="scientific">Alteromonas australica</name>
    <dbReference type="NCBI Taxonomy" id="589873"/>
    <lineage>
        <taxon>Bacteria</taxon>
        <taxon>Pseudomonadati</taxon>
        <taxon>Pseudomonadota</taxon>
        <taxon>Gammaproteobacteria</taxon>
        <taxon>Alteromonadales</taxon>
        <taxon>Alteromonadaceae</taxon>
        <taxon>Alteromonas/Salinimonas group</taxon>
        <taxon>Alteromonas</taxon>
    </lineage>
</organism>
<dbReference type="InterPro" id="IPR001638">
    <property type="entry name" value="Solute-binding_3/MltF_N"/>
</dbReference>
<evidence type="ECO:0000313" key="4">
    <source>
        <dbReference type="EMBL" id="AIF97686.1"/>
    </source>
</evidence>
<evidence type="ECO:0000256" key="1">
    <source>
        <dbReference type="ARBA" id="ARBA00010333"/>
    </source>
</evidence>
<dbReference type="PANTHER" id="PTHR35936">
    <property type="entry name" value="MEMBRANE-BOUND LYTIC MUREIN TRANSGLYCOSYLASE F"/>
    <property type="match status" value="1"/>
</dbReference>
<dbReference type="KEGG" id="aal:EP13_02690"/>
<dbReference type="Gene3D" id="3.40.190.10">
    <property type="entry name" value="Periplasmic binding protein-like II"/>
    <property type="match status" value="2"/>
</dbReference>